<gene>
    <name evidence="1" type="ORF">PAECIP111894_01131</name>
</gene>
<comment type="caution">
    <text evidence="1">The sequence shown here is derived from an EMBL/GenBank/DDBJ whole genome shotgun (WGS) entry which is preliminary data.</text>
</comment>
<organism evidence="1 2">
    <name type="scientific">Paenibacillus pseudetheri</name>
    <dbReference type="NCBI Taxonomy" id="2897682"/>
    <lineage>
        <taxon>Bacteria</taxon>
        <taxon>Bacillati</taxon>
        <taxon>Bacillota</taxon>
        <taxon>Bacilli</taxon>
        <taxon>Bacillales</taxon>
        <taxon>Paenibacillaceae</taxon>
        <taxon>Paenibacillus</taxon>
    </lineage>
</organism>
<keyword evidence="2" id="KW-1185">Reference proteome</keyword>
<proteinExistence type="predicted"/>
<dbReference type="Proteomes" id="UP000838749">
    <property type="component" value="Unassembled WGS sequence"/>
</dbReference>
<evidence type="ECO:0000313" key="2">
    <source>
        <dbReference type="Proteomes" id="UP000838749"/>
    </source>
</evidence>
<reference evidence="1" key="1">
    <citation type="submission" date="2021-12" db="EMBL/GenBank/DDBJ databases">
        <authorList>
            <person name="Criscuolo A."/>
        </authorList>
    </citation>
    <scope>NUCLEOTIDE SEQUENCE</scope>
    <source>
        <strain evidence="1">CIP111894</strain>
    </source>
</reference>
<dbReference type="EMBL" id="CAKMAB010000004">
    <property type="protein sequence ID" value="CAH1054981.1"/>
    <property type="molecule type" value="Genomic_DNA"/>
</dbReference>
<name>A0ABM9B9T4_9BACL</name>
<sequence length="44" mass="4906">MRRNMKLLYCMLGSAVLALLNNPTLSYAKLGMFRGGYGGSIFEF</sequence>
<dbReference type="RefSeq" id="WP_279306834.1">
    <property type="nucleotide sequence ID" value="NZ_CAKMAB010000004.1"/>
</dbReference>
<protein>
    <submittedName>
        <fullName evidence="1">Uncharacterized protein</fullName>
    </submittedName>
</protein>
<evidence type="ECO:0000313" key="1">
    <source>
        <dbReference type="EMBL" id="CAH1054981.1"/>
    </source>
</evidence>
<accession>A0ABM9B9T4</accession>